<keyword evidence="2" id="KW-0808">Transferase</keyword>
<proteinExistence type="predicted"/>
<dbReference type="OrthoDB" id="5791869at2"/>
<dbReference type="PROSITE" id="PS50405">
    <property type="entry name" value="GST_CTER"/>
    <property type="match status" value="1"/>
</dbReference>
<feature type="domain" description="GST C-terminal" evidence="1">
    <location>
        <begin position="81"/>
        <end position="242"/>
    </location>
</feature>
<reference evidence="3" key="1">
    <citation type="submission" date="2017-08" db="EMBL/GenBank/DDBJ databases">
        <title>Direct submision.</title>
        <authorList>
            <person name="Kim S.-J."/>
            <person name="Rhee S.-K."/>
        </authorList>
    </citation>
    <scope>NUCLEOTIDE SEQUENCE [LARGE SCALE GENOMIC DNA]</scope>
    <source>
        <strain evidence="3">GI5</strain>
    </source>
</reference>
<dbReference type="InterPro" id="IPR004045">
    <property type="entry name" value="Glutathione_S-Trfase_N"/>
</dbReference>
<name>A0A2K9LPY0_9GAMM</name>
<dbReference type="Gene3D" id="3.40.30.110">
    <property type="match status" value="2"/>
</dbReference>
<evidence type="ECO:0000313" key="3">
    <source>
        <dbReference type="Proteomes" id="UP000235116"/>
    </source>
</evidence>
<dbReference type="SUPFAM" id="SSF47616">
    <property type="entry name" value="GST C-terminal domain-like"/>
    <property type="match status" value="1"/>
</dbReference>
<evidence type="ECO:0000259" key="1">
    <source>
        <dbReference type="PROSITE" id="PS50405"/>
    </source>
</evidence>
<dbReference type="RefSeq" id="WP_101894276.1">
    <property type="nucleotide sequence ID" value="NZ_CP022684.1"/>
</dbReference>
<dbReference type="Proteomes" id="UP000235116">
    <property type="component" value="Chromosome"/>
</dbReference>
<sequence length="305" mass="33970">MSDLILHHYALSPFSEKVRAMLGYADLPWQSAITREMPPRPVLAALAGGYRKVPIAQCGADIYCDTATISTEIAIRAGKPELARQNCSDEVNQFITHVELDVFFASVMSSASWALNKKVLKTLTIIDLFKFFGDRIKMGRTASIRMVKPGEAPGILKQHLKDMESRLQQDFLFGSEPNIADFAAYHSLWMVRDAGEKKFVRPYANVNAWMDRIKAFGEGQRSEINAQETLHIAKNSEPRPISAEESQDELIGSRVSIAPADYAQDETIGELVGSTANKWIIGREHPAVGTVHVHFPKHGYSIVEK</sequence>
<dbReference type="KEGG" id="kak:Kalk_10880"/>
<dbReference type="SUPFAM" id="SSF52833">
    <property type="entry name" value="Thioredoxin-like"/>
    <property type="match status" value="1"/>
</dbReference>
<protein>
    <submittedName>
        <fullName evidence="2">Glutathione S-transferase</fullName>
    </submittedName>
</protein>
<organism evidence="2 3">
    <name type="scientific">Ketobacter alkanivorans</name>
    <dbReference type="NCBI Taxonomy" id="1917421"/>
    <lineage>
        <taxon>Bacteria</taxon>
        <taxon>Pseudomonadati</taxon>
        <taxon>Pseudomonadota</taxon>
        <taxon>Gammaproteobacteria</taxon>
        <taxon>Pseudomonadales</taxon>
        <taxon>Ketobacteraceae</taxon>
        <taxon>Ketobacter</taxon>
    </lineage>
</organism>
<dbReference type="Pfam" id="PF13410">
    <property type="entry name" value="GST_C_2"/>
    <property type="match status" value="1"/>
</dbReference>
<dbReference type="InterPro" id="IPR036249">
    <property type="entry name" value="Thioredoxin-like_sf"/>
</dbReference>
<dbReference type="EMBL" id="CP022684">
    <property type="protein sequence ID" value="AUM12894.1"/>
    <property type="molecule type" value="Genomic_DNA"/>
</dbReference>
<dbReference type="InterPro" id="IPR010987">
    <property type="entry name" value="Glutathione-S-Trfase_C-like"/>
</dbReference>
<gene>
    <name evidence="2" type="ORF">Kalk_10880</name>
</gene>
<dbReference type="GO" id="GO:0016740">
    <property type="term" value="F:transferase activity"/>
    <property type="evidence" value="ECO:0007669"/>
    <property type="project" value="UniProtKB-KW"/>
</dbReference>
<dbReference type="CDD" id="cd00570">
    <property type="entry name" value="GST_N_family"/>
    <property type="match status" value="1"/>
</dbReference>
<keyword evidence="3" id="KW-1185">Reference proteome</keyword>
<dbReference type="InterPro" id="IPR036282">
    <property type="entry name" value="Glutathione-S-Trfase_C_sf"/>
</dbReference>
<dbReference type="AlphaFoldDB" id="A0A2K9LPY0"/>
<accession>A0A2K9LPY0</accession>
<evidence type="ECO:0000313" key="2">
    <source>
        <dbReference type="EMBL" id="AUM12894.1"/>
    </source>
</evidence>
<dbReference type="Pfam" id="PF13417">
    <property type="entry name" value="GST_N_3"/>
    <property type="match status" value="1"/>
</dbReference>